<protein>
    <submittedName>
        <fullName evidence="2">Uncharacterized protein</fullName>
    </submittedName>
</protein>
<sequence length="623" mass="68931">MAERPARTPTTQVTRERVIAPPDRFIFGVQDEELITYFSDVFGSELAPALPVLHQLVEGICTSDFTSLRRRLQGDYEYFGAAAEARSDVELSEWQGRQQQQLLQQLQQVHEPPEELDQQETRFLADFTQLMEASQYRMLSKAEWDAAQAEDFLFTLPCDVKWDAMDSQARLLLPRYWAESPGERESVPEEMADRILVFQRGTEVATMQGSYFMLKVNLLISMWLLQPIYSLFVALMSKLGVKRFVPEAPKGLASTVDEDPAAKAAMEEAARAEMHPASTSIERRTFARVFPDGMSVLKKFAKKVKLQEACFRDVVILYRQAVSDKGPAATEVDVIKEADPKFMQRNIQLRQFRGIPMADLEMIMPEKKIFVPPKVFVEMAVTLVGGVVAMIAALGRAGKDDVMDLRAVYTAVSLLGGRAAQVYTSAMTQKLAIEHAMGKMLYERTVGSGEAVLTSLVDSVCRQRVREIMVCYCVLLNSQTPLTAEELDDACERFLATQFGCKIDFCCEEALPAILKWGLVWEEGLNLLIAVPLPEALKKLDEVWDAIHDFKGSAKAVMQKASQAAGEVAEAPSAESSTSGAAAAPPRSSGMAGAALGRALSTPRAPPAKGVKGMFQKFTAAMH</sequence>
<dbReference type="InterPro" id="IPR022227">
    <property type="entry name" value="DUF3754"/>
</dbReference>
<feature type="region of interest" description="Disordered" evidence="1">
    <location>
        <begin position="567"/>
        <end position="594"/>
    </location>
</feature>
<organism evidence="3">
    <name type="scientific">Chlorella variabilis</name>
    <name type="common">Green alga</name>
    <dbReference type="NCBI Taxonomy" id="554065"/>
    <lineage>
        <taxon>Eukaryota</taxon>
        <taxon>Viridiplantae</taxon>
        <taxon>Chlorophyta</taxon>
        <taxon>core chlorophytes</taxon>
        <taxon>Trebouxiophyceae</taxon>
        <taxon>Chlorellales</taxon>
        <taxon>Chlorellaceae</taxon>
        <taxon>Chlorella clade</taxon>
        <taxon>Chlorella</taxon>
    </lineage>
</organism>
<dbReference type="GeneID" id="17352972"/>
<gene>
    <name evidence="2" type="ORF">CHLNCDRAFT_136731</name>
</gene>
<dbReference type="PANTHER" id="PTHR33645">
    <property type="entry name" value="AMINOPEPTIDASE (DUF3754)"/>
    <property type="match status" value="1"/>
</dbReference>
<keyword evidence="3" id="KW-1185">Reference proteome</keyword>
<reference evidence="2 3" key="1">
    <citation type="journal article" date="2010" name="Plant Cell">
        <title>The Chlorella variabilis NC64A genome reveals adaptation to photosymbiosis, coevolution with viruses, and cryptic sex.</title>
        <authorList>
            <person name="Blanc G."/>
            <person name="Duncan G."/>
            <person name="Agarkova I."/>
            <person name="Borodovsky M."/>
            <person name="Gurnon J."/>
            <person name="Kuo A."/>
            <person name="Lindquist E."/>
            <person name="Lucas S."/>
            <person name="Pangilinan J."/>
            <person name="Polle J."/>
            <person name="Salamov A."/>
            <person name="Terry A."/>
            <person name="Yamada T."/>
            <person name="Dunigan D.D."/>
            <person name="Grigoriev I.V."/>
            <person name="Claverie J.M."/>
            <person name="Van Etten J.L."/>
        </authorList>
    </citation>
    <scope>NUCLEOTIDE SEQUENCE [LARGE SCALE GENOMIC DNA]</scope>
    <source>
        <strain evidence="2 3">NC64A</strain>
    </source>
</reference>
<dbReference type="FunCoup" id="E1ZKY5">
    <property type="interactions" value="279"/>
</dbReference>
<dbReference type="eggNOG" id="ENOG502QVBY">
    <property type="taxonomic scope" value="Eukaryota"/>
</dbReference>
<dbReference type="RefSeq" id="XP_005845671.1">
    <property type="nucleotide sequence ID" value="XM_005845609.1"/>
</dbReference>
<name>E1ZKY5_CHLVA</name>
<evidence type="ECO:0000256" key="1">
    <source>
        <dbReference type="SAM" id="MobiDB-lite"/>
    </source>
</evidence>
<dbReference type="AlphaFoldDB" id="E1ZKY5"/>
<evidence type="ECO:0000313" key="3">
    <source>
        <dbReference type="Proteomes" id="UP000008141"/>
    </source>
</evidence>
<dbReference type="KEGG" id="cvr:CHLNCDRAFT_136731"/>
<dbReference type="EMBL" id="GL433851">
    <property type="protein sequence ID" value="EFN53569.1"/>
    <property type="molecule type" value="Genomic_DNA"/>
</dbReference>
<evidence type="ECO:0000313" key="2">
    <source>
        <dbReference type="EMBL" id="EFN53569.1"/>
    </source>
</evidence>
<accession>E1ZKY5</accession>
<dbReference type="InParanoid" id="E1ZKY5"/>
<dbReference type="OrthoDB" id="2020015at2759"/>
<dbReference type="OMA" id="QNDRSIH"/>
<dbReference type="Pfam" id="PF12576">
    <property type="entry name" value="DUF3754"/>
    <property type="match status" value="1"/>
</dbReference>
<proteinExistence type="predicted"/>
<dbReference type="Proteomes" id="UP000008141">
    <property type="component" value="Unassembled WGS sequence"/>
</dbReference>
<dbReference type="PANTHER" id="PTHR33645:SF11">
    <property type="entry name" value="AMINOPEPTIDASE (DUF3754)"/>
    <property type="match status" value="1"/>
</dbReference>